<evidence type="ECO:0000313" key="1">
    <source>
        <dbReference type="EMBL" id="KAJ9060811.1"/>
    </source>
</evidence>
<comment type="caution">
    <text evidence="1">The sequence shown here is derived from an EMBL/GenBank/DDBJ whole genome shotgun (WGS) entry which is preliminary data.</text>
</comment>
<accession>A0ACC2SEN0</accession>
<proteinExistence type="predicted"/>
<reference evidence="1" key="1">
    <citation type="submission" date="2022-04" db="EMBL/GenBank/DDBJ databases">
        <title>Genome of the entomopathogenic fungus Entomophthora muscae.</title>
        <authorList>
            <person name="Elya C."/>
            <person name="Lovett B.R."/>
            <person name="Lee E."/>
            <person name="Macias A.M."/>
            <person name="Hajek A.E."/>
            <person name="De Bivort B.L."/>
            <person name="Kasson M.T."/>
            <person name="De Fine Licht H.H."/>
            <person name="Stajich J.E."/>
        </authorList>
    </citation>
    <scope>NUCLEOTIDE SEQUENCE</scope>
    <source>
        <strain evidence="1">Berkeley</strain>
    </source>
</reference>
<evidence type="ECO:0000313" key="2">
    <source>
        <dbReference type="Proteomes" id="UP001165960"/>
    </source>
</evidence>
<organism evidence="1 2">
    <name type="scientific">Entomophthora muscae</name>
    <dbReference type="NCBI Taxonomy" id="34485"/>
    <lineage>
        <taxon>Eukaryota</taxon>
        <taxon>Fungi</taxon>
        <taxon>Fungi incertae sedis</taxon>
        <taxon>Zoopagomycota</taxon>
        <taxon>Entomophthoromycotina</taxon>
        <taxon>Entomophthoromycetes</taxon>
        <taxon>Entomophthorales</taxon>
        <taxon>Entomophthoraceae</taxon>
        <taxon>Entomophthora</taxon>
    </lineage>
</organism>
<dbReference type="EMBL" id="QTSX02005130">
    <property type="protein sequence ID" value="KAJ9060811.1"/>
    <property type="molecule type" value="Genomic_DNA"/>
</dbReference>
<dbReference type="Proteomes" id="UP001165960">
    <property type="component" value="Unassembled WGS sequence"/>
</dbReference>
<keyword evidence="2" id="KW-1185">Reference proteome</keyword>
<protein>
    <submittedName>
        <fullName evidence="1">Carnitine transporter</fullName>
    </submittedName>
</protein>
<sequence length="314" mass="32853">MSDVANPPEAKTSTKANEAQGETNNAASSVKSFISGGFGGMCLVMAGHPLDLIKVRLQTSTQYTGLVDCFKQTIAKDGVRGLYRGMVTPLIGVTPIFAICFWGYDLGKQISRHITGTDPNEPLGMGSICFAGGFSAIPATLLMTPIERVKCLLQIQGTGGEAVTKYRGPLDAVRGILATGGIRSLYKGTAATLLRDGPGSVAYFGAYEGFKILLTPKGASPTDLSPAAVFTAGGLAGMANWAVAIPPDVIKSRLQTAPEGTYKGIADVFFKLIRTEGPGALFRGLGPAMLRAFPANAACFLGVEVSLKFMNSLF</sequence>
<gene>
    <name evidence="1" type="primary">CRC1_7</name>
    <name evidence="1" type="ORF">DSO57_1026859</name>
</gene>
<name>A0ACC2SEN0_9FUNG</name>